<sequence>MVRQYGGLAPLINLLSHQENKELLAAATGAIWKCAVSPENVKQFQQLGAIDKLVGLLNDQPEEVGSDIFCFLCKGQEI</sequence>
<dbReference type="PANTHER" id="PTHR46241">
    <property type="entry name" value="ARMADILLO REPEAT-CONTAINING PROTEIN 4 ARMC4"/>
    <property type="match status" value="1"/>
</dbReference>
<dbReference type="InterPro" id="IPR016024">
    <property type="entry name" value="ARM-type_fold"/>
</dbReference>
<dbReference type="OrthoDB" id="1683831at2759"/>
<evidence type="ECO:0000313" key="2">
    <source>
        <dbReference type="EMBL" id="VEL14037.1"/>
    </source>
</evidence>
<dbReference type="AlphaFoldDB" id="A0A3S4ZKU4"/>
<comment type="caution">
    <text evidence="2">The sequence shown here is derived from an EMBL/GenBank/DDBJ whole genome shotgun (WGS) entry which is preliminary data.</text>
</comment>
<evidence type="ECO:0000256" key="1">
    <source>
        <dbReference type="PROSITE-ProRule" id="PRU00259"/>
    </source>
</evidence>
<protein>
    <recommendedName>
        <fullName evidence="4">Armadillo repeat-containing domain-containing protein</fullName>
    </recommendedName>
</protein>
<dbReference type="SUPFAM" id="SSF48371">
    <property type="entry name" value="ARM repeat"/>
    <property type="match status" value="1"/>
</dbReference>
<proteinExistence type="predicted"/>
<accession>A0A3S4ZKU4</accession>
<dbReference type="InterPro" id="IPR000225">
    <property type="entry name" value="Armadillo"/>
</dbReference>
<feature type="repeat" description="ARM" evidence="1">
    <location>
        <begin position="6"/>
        <end position="49"/>
    </location>
</feature>
<dbReference type="InterPro" id="IPR011989">
    <property type="entry name" value="ARM-like"/>
</dbReference>
<keyword evidence="3" id="KW-1185">Reference proteome</keyword>
<dbReference type="PROSITE" id="PS50176">
    <property type="entry name" value="ARM_REPEAT"/>
    <property type="match status" value="1"/>
</dbReference>
<evidence type="ECO:0008006" key="4">
    <source>
        <dbReference type="Google" id="ProtNLM"/>
    </source>
</evidence>
<evidence type="ECO:0000313" key="3">
    <source>
        <dbReference type="Proteomes" id="UP000784294"/>
    </source>
</evidence>
<dbReference type="EMBL" id="CAAALY010019785">
    <property type="protein sequence ID" value="VEL14037.1"/>
    <property type="molecule type" value="Genomic_DNA"/>
</dbReference>
<dbReference type="Pfam" id="PF00514">
    <property type="entry name" value="Arm"/>
    <property type="match status" value="1"/>
</dbReference>
<gene>
    <name evidence="2" type="ORF">PXEA_LOCUS7477</name>
</gene>
<organism evidence="2 3">
    <name type="scientific">Protopolystoma xenopodis</name>
    <dbReference type="NCBI Taxonomy" id="117903"/>
    <lineage>
        <taxon>Eukaryota</taxon>
        <taxon>Metazoa</taxon>
        <taxon>Spiralia</taxon>
        <taxon>Lophotrochozoa</taxon>
        <taxon>Platyhelminthes</taxon>
        <taxon>Monogenea</taxon>
        <taxon>Polyopisthocotylea</taxon>
        <taxon>Polystomatidea</taxon>
        <taxon>Polystomatidae</taxon>
        <taxon>Protopolystoma</taxon>
    </lineage>
</organism>
<reference evidence="2" key="1">
    <citation type="submission" date="2018-11" db="EMBL/GenBank/DDBJ databases">
        <authorList>
            <consortium name="Pathogen Informatics"/>
        </authorList>
    </citation>
    <scope>NUCLEOTIDE SEQUENCE</scope>
</reference>
<name>A0A3S4ZKU4_9PLAT</name>
<dbReference type="PANTHER" id="PTHR46241:SF1">
    <property type="entry name" value="OUTER DYNEIN ARM-DOCKING COMPLEX SUBUNIT 2"/>
    <property type="match status" value="1"/>
</dbReference>
<dbReference type="Proteomes" id="UP000784294">
    <property type="component" value="Unassembled WGS sequence"/>
</dbReference>
<dbReference type="Gene3D" id="1.25.10.10">
    <property type="entry name" value="Leucine-rich Repeat Variant"/>
    <property type="match status" value="1"/>
</dbReference>